<sequence>MALRIIYKTECDCGGEMVSVTHDLTQSGEDGTVTIDLDMLGDMTLICNKCDDQAFLPNVGDTIIDGDDL</sequence>
<evidence type="ECO:0000313" key="1">
    <source>
        <dbReference type="EMBL" id="ALY10828.1"/>
    </source>
</evidence>
<gene>
    <name evidence="1" type="primary">44</name>
    <name evidence="1" type="ORF">WILDE_44</name>
</gene>
<organism evidence="1 2">
    <name type="scientific">Arthrobacter phage Wilde</name>
    <dbReference type="NCBI Taxonomy" id="1772323"/>
    <lineage>
        <taxon>Viruses</taxon>
        <taxon>Duplodnaviria</taxon>
        <taxon>Heunggongvirae</taxon>
        <taxon>Uroviricota</taxon>
        <taxon>Caudoviricetes</taxon>
        <taxon>Tankvirus</taxon>
        <taxon>Tankvirus tank</taxon>
    </lineage>
</organism>
<evidence type="ECO:0000313" key="2">
    <source>
        <dbReference type="Proteomes" id="UP000225045"/>
    </source>
</evidence>
<dbReference type="EMBL" id="KU160673">
    <property type="protein sequence ID" value="ALY10828.1"/>
    <property type="molecule type" value="Genomic_DNA"/>
</dbReference>
<dbReference type="Proteomes" id="UP000225045">
    <property type="component" value="Segment"/>
</dbReference>
<protein>
    <submittedName>
        <fullName evidence="1">Uncharacterized protein</fullName>
    </submittedName>
</protein>
<name>A0A0U4K467_9CAUD</name>
<reference evidence="1 2" key="1">
    <citation type="submission" date="2015-11" db="EMBL/GenBank/DDBJ databases">
        <authorList>
            <person name="Menninger J.E."/>
            <person name="Lamey M.E."/>
            <person name="Lindemann J.M."/>
            <person name="Martynyuk T."/>
            <person name="Mele F.E."/>
            <person name="Nabua C.T."/>
            <person name="Napoli C.K."/>
            <person name="Santiago L.M."/>
            <person name="Sweetman A.T."/>
            <person name="Weinstein J.L."/>
            <person name="Barrett N.A."/>
            <person name="Buerkert T.R."/>
            <person name="Cautela J.A."/>
            <person name="Egan M.S."/>
            <person name="Erb J.E."/>
            <person name="Garrigan K.E."/>
            <person name="Hagan D.J."/>
            <person name="Hartwell M.C."/>
            <person name="Hyduchak K.M."/>
            <person name="Jacob A.E."/>
            <person name="DeNigris D.M."/>
            <person name="London S.C."/>
            <person name="King-Smith C."/>
            <person name="Lee-Soety J.Y."/>
            <person name="Bradley K.W."/>
            <person name="Asai D.J."/>
            <person name="Bowman C.A."/>
            <person name="Russell D.A."/>
            <person name="Pope W.H."/>
            <person name="Jacobs-Sera D."/>
            <person name="Hendrix R.W."/>
            <person name="Hatfull G.F."/>
        </authorList>
    </citation>
    <scope>NUCLEOTIDE SEQUENCE [LARGE SCALE GENOMIC DNA]</scope>
</reference>
<accession>A0A0U4K467</accession>
<proteinExistence type="predicted"/>